<accession>A0A564ZA15</accession>
<dbReference type="Proteomes" id="UP000321570">
    <property type="component" value="Unassembled WGS sequence"/>
</dbReference>
<evidence type="ECO:0000313" key="2">
    <source>
        <dbReference type="Proteomes" id="UP000321570"/>
    </source>
</evidence>
<dbReference type="EMBL" id="CABIJS010000701">
    <property type="protein sequence ID" value="VUZ56242.1"/>
    <property type="molecule type" value="Genomic_DNA"/>
</dbReference>
<name>A0A564ZA15_HYMDI</name>
<organism evidence="1 2">
    <name type="scientific">Hymenolepis diminuta</name>
    <name type="common">Rat tapeworm</name>
    <dbReference type="NCBI Taxonomy" id="6216"/>
    <lineage>
        <taxon>Eukaryota</taxon>
        <taxon>Metazoa</taxon>
        <taxon>Spiralia</taxon>
        <taxon>Lophotrochozoa</taxon>
        <taxon>Platyhelminthes</taxon>
        <taxon>Cestoda</taxon>
        <taxon>Eucestoda</taxon>
        <taxon>Cyclophyllidea</taxon>
        <taxon>Hymenolepididae</taxon>
        <taxon>Hymenolepis</taxon>
    </lineage>
</organism>
<keyword evidence="2" id="KW-1185">Reference proteome</keyword>
<sequence length="175" mass="19604">MADLPHATRIIMLLREFNKSDNHLCSVYFQSMDPADLTCEKMISKFGSAVGDRSSLFNLTASEDENVLYHLGIVNRLRISFSSGSLEENQFRCLIFILSLRSPCHAEIRLTLLSLLDKKPDVKKSCRKPESAEGLLIKSVYEEAFKKLRSTLNSGLPLIHYDPSSSMVLSADAFG</sequence>
<gene>
    <name evidence="1" type="ORF">WMSIL1_LOCUS13935</name>
</gene>
<reference evidence="1 2" key="1">
    <citation type="submission" date="2019-07" db="EMBL/GenBank/DDBJ databases">
        <authorList>
            <person name="Jastrzebski P J."/>
            <person name="Paukszto L."/>
            <person name="Jastrzebski P J."/>
        </authorList>
    </citation>
    <scope>NUCLEOTIDE SEQUENCE [LARGE SCALE GENOMIC DNA]</scope>
    <source>
        <strain evidence="1 2">WMS-il1</strain>
    </source>
</reference>
<proteinExistence type="predicted"/>
<evidence type="ECO:0008006" key="3">
    <source>
        <dbReference type="Google" id="ProtNLM"/>
    </source>
</evidence>
<dbReference type="AlphaFoldDB" id="A0A564ZA15"/>
<evidence type="ECO:0000313" key="1">
    <source>
        <dbReference type="EMBL" id="VUZ56242.1"/>
    </source>
</evidence>
<protein>
    <recommendedName>
        <fullName evidence="3">RT_RNaseH_2 domain-containing protein</fullName>
    </recommendedName>
</protein>